<gene>
    <name evidence="4" type="ORF">H6X83_13945</name>
</gene>
<dbReference type="InterPro" id="IPR036412">
    <property type="entry name" value="HAD-like_sf"/>
</dbReference>
<evidence type="ECO:0000256" key="3">
    <source>
        <dbReference type="ARBA" id="ARBA00022842"/>
    </source>
</evidence>
<dbReference type="InterPro" id="IPR023214">
    <property type="entry name" value="HAD_sf"/>
</dbReference>
<proteinExistence type="predicted"/>
<dbReference type="InterPro" id="IPR023198">
    <property type="entry name" value="PGP-like_dom2"/>
</dbReference>
<sequence>MQYPKAVLFDYGMTLCTEPPADIEKGFAAILQYAVSNPRKITPAQMANLSEQVERDLGWFNPEQDDPLETWYLSLQRYLLETLDITLSLSDLQTEQLYWDVSSPASPAPYIKEVLRALQKRAIPFGVVSNLCFTGATLERRLHACFPDDPFRFILASSEYAFRKPHARYFNLALHKMGTSAGDTWFCGDNPICDVEGSTGVGMRAFWYRFQNDFEQCRQPKAPCTKLSDWREFISLLPPTD</sequence>
<dbReference type="PANTHER" id="PTHR46470">
    <property type="entry name" value="N-ACYLNEURAMINATE-9-PHOSPHATASE"/>
    <property type="match status" value="1"/>
</dbReference>
<dbReference type="Proteomes" id="UP000516046">
    <property type="component" value="Chromosome"/>
</dbReference>
<dbReference type="AlphaFoldDB" id="A0A7G9WH31"/>
<accession>A0A7G9WH31</accession>
<dbReference type="Gene3D" id="3.40.50.1000">
    <property type="entry name" value="HAD superfamily/HAD-like"/>
    <property type="match status" value="1"/>
</dbReference>
<evidence type="ECO:0000313" key="5">
    <source>
        <dbReference type="Proteomes" id="UP000516046"/>
    </source>
</evidence>
<evidence type="ECO:0000313" key="4">
    <source>
        <dbReference type="EMBL" id="QNO17993.1"/>
    </source>
</evidence>
<dbReference type="PANTHER" id="PTHR46470:SF2">
    <property type="entry name" value="GLYCERALDEHYDE 3-PHOSPHATE PHOSPHATASE"/>
    <property type="match status" value="1"/>
</dbReference>
<dbReference type="GO" id="GO:0016791">
    <property type="term" value="F:phosphatase activity"/>
    <property type="evidence" value="ECO:0007669"/>
    <property type="project" value="TreeGrafter"/>
</dbReference>
<evidence type="ECO:0000256" key="1">
    <source>
        <dbReference type="ARBA" id="ARBA00022723"/>
    </source>
</evidence>
<dbReference type="SUPFAM" id="SSF56784">
    <property type="entry name" value="HAD-like"/>
    <property type="match status" value="1"/>
</dbReference>
<reference evidence="4 5" key="1">
    <citation type="submission" date="2020-08" db="EMBL/GenBank/DDBJ databases">
        <authorList>
            <person name="Ren C."/>
            <person name="Gu Y."/>
            <person name="Xu Y."/>
        </authorList>
    </citation>
    <scope>NUCLEOTIDE SEQUENCE [LARGE SCALE GENOMIC DNA]</scope>
    <source>
        <strain evidence="4 5">LBM18003</strain>
    </source>
</reference>
<keyword evidence="5" id="KW-1185">Reference proteome</keyword>
<keyword evidence="2 4" id="KW-0378">Hydrolase</keyword>
<protein>
    <submittedName>
        <fullName evidence="4">HAD family hydrolase</fullName>
    </submittedName>
</protein>
<dbReference type="GO" id="GO:0046872">
    <property type="term" value="F:metal ion binding"/>
    <property type="evidence" value="ECO:0007669"/>
    <property type="project" value="UniProtKB-KW"/>
</dbReference>
<dbReference type="KEGG" id="caml:H6X83_13945"/>
<dbReference type="InterPro" id="IPR051400">
    <property type="entry name" value="HAD-like_hydrolase"/>
</dbReference>
<dbReference type="SFLD" id="SFLDG01129">
    <property type="entry name" value="C1.5:_HAD__Beta-PGM__Phosphata"/>
    <property type="match status" value="1"/>
</dbReference>
<evidence type="ECO:0000256" key="2">
    <source>
        <dbReference type="ARBA" id="ARBA00022801"/>
    </source>
</evidence>
<dbReference type="Gene3D" id="1.10.150.240">
    <property type="entry name" value="Putative phosphatase, domain 2"/>
    <property type="match status" value="1"/>
</dbReference>
<dbReference type="RefSeq" id="WP_212507058.1">
    <property type="nucleotide sequence ID" value="NZ_CP060696.1"/>
</dbReference>
<dbReference type="SFLD" id="SFLDS00003">
    <property type="entry name" value="Haloacid_Dehalogenase"/>
    <property type="match status" value="1"/>
</dbReference>
<dbReference type="Pfam" id="PF13419">
    <property type="entry name" value="HAD_2"/>
    <property type="match status" value="1"/>
</dbReference>
<dbReference type="InterPro" id="IPR041492">
    <property type="entry name" value="HAD_2"/>
</dbReference>
<keyword evidence="1" id="KW-0479">Metal-binding</keyword>
<dbReference type="EMBL" id="CP060696">
    <property type="protein sequence ID" value="QNO17993.1"/>
    <property type="molecule type" value="Genomic_DNA"/>
</dbReference>
<name>A0A7G9WH31_9FIRM</name>
<organism evidence="4 5">
    <name type="scientific">Caproicibacterium amylolyticum</name>
    <dbReference type="NCBI Taxonomy" id="2766537"/>
    <lineage>
        <taxon>Bacteria</taxon>
        <taxon>Bacillati</taxon>
        <taxon>Bacillota</taxon>
        <taxon>Clostridia</taxon>
        <taxon>Eubacteriales</taxon>
        <taxon>Oscillospiraceae</taxon>
        <taxon>Caproicibacterium</taxon>
    </lineage>
</organism>
<keyword evidence="3" id="KW-0460">Magnesium</keyword>